<dbReference type="InterPro" id="IPR006315">
    <property type="entry name" value="OM_autotransptr_brl_dom"/>
</dbReference>
<dbReference type="SUPFAM" id="SSF51126">
    <property type="entry name" value="Pectin lyase-like"/>
    <property type="match status" value="1"/>
</dbReference>
<dbReference type="NCBIfam" id="TIGR01414">
    <property type="entry name" value="autotrans_barl"/>
    <property type="match status" value="1"/>
</dbReference>
<protein>
    <submittedName>
        <fullName evidence="4">Autotransporter outer membrane beta-barrel domain-containing protein</fullName>
    </submittedName>
</protein>
<dbReference type="KEGG" id="cpis:HS961_16885"/>
<evidence type="ECO:0000256" key="2">
    <source>
        <dbReference type="SAM" id="Phobius"/>
    </source>
</evidence>
<dbReference type="PANTHER" id="PTHR35037:SF3">
    <property type="entry name" value="C-TERMINAL REGION OF AIDA-LIKE PROTEIN"/>
    <property type="match status" value="1"/>
</dbReference>
<dbReference type="InterPro" id="IPR043990">
    <property type="entry name" value="AC_1"/>
</dbReference>
<dbReference type="InterPro" id="IPR051551">
    <property type="entry name" value="Autotransporter_adhesion"/>
</dbReference>
<name>A0A7G5EK49_9BURK</name>
<feature type="domain" description="Autochaperone" evidence="3">
    <location>
        <begin position="166"/>
        <end position="273"/>
    </location>
</feature>
<keyword evidence="2" id="KW-0812">Transmembrane</keyword>
<keyword evidence="2" id="KW-0472">Membrane</keyword>
<evidence type="ECO:0000259" key="3">
    <source>
        <dbReference type="Pfam" id="PF18883"/>
    </source>
</evidence>
<dbReference type="InterPro" id="IPR012332">
    <property type="entry name" value="Autotransporter_pectin_lyase_C"/>
</dbReference>
<dbReference type="Proteomes" id="UP000515240">
    <property type="component" value="Chromosome"/>
</dbReference>
<proteinExistence type="predicted"/>
<dbReference type="GO" id="GO:0019867">
    <property type="term" value="C:outer membrane"/>
    <property type="evidence" value="ECO:0007669"/>
    <property type="project" value="InterPro"/>
</dbReference>
<keyword evidence="1" id="KW-0732">Signal</keyword>
<keyword evidence="5" id="KW-1185">Reference proteome</keyword>
<evidence type="ECO:0000313" key="4">
    <source>
        <dbReference type="EMBL" id="QMV74374.1"/>
    </source>
</evidence>
<dbReference type="Gene3D" id="2.160.20.20">
    <property type="match status" value="1"/>
</dbReference>
<keyword evidence="2" id="KW-1133">Transmembrane helix</keyword>
<dbReference type="InterPro" id="IPR011050">
    <property type="entry name" value="Pectin_lyase_fold/virulence"/>
</dbReference>
<dbReference type="RefSeq" id="WP_182323974.1">
    <property type="nucleotide sequence ID" value="NZ_CP058554.1"/>
</dbReference>
<feature type="transmembrane region" description="Helical" evidence="2">
    <location>
        <begin position="411"/>
        <end position="432"/>
    </location>
</feature>
<organism evidence="4 5">
    <name type="scientific">Comamonas piscis</name>
    <dbReference type="NCBI Taxonomy" id="1562974"/>
    <lineage>
        <taxon>Bacteria</taxon>
        <taxon>Pseudomonadati</taxon>
        <taxon>Pseudomonadota</taxon>
        <taxon>Betaproteobacteria</taxon>
        <taxon>Burkholderiales</taxon>
        <taxon>Comamonadaceae</taxon>
        <taxon>Comamonas</taxon>
    </lineage>
</organism>
<dbReference type="NCBIfam" id="TIGR02601">
    <property type="entry name" value="autotrns_rpt"/>
    <property type="match status" value="1"/>
</dbReference>
<accession>A0A7G5EK49</accession>
<dbReference type="CDD" id="cd01344">
    <property type="entry name" value="PL2_Passenger_AT"/>
    <property type="match status" value="1"/>
</dbReference>
<gene>
    <name evidence="4" type="ORF">HS961_16885</name>
</gene>
<evidence type="ECO:0000313" key="5">
    <source>
        <dbReference type="Proteomes" id="UP000515240"/>
    </source>
</evidence>
<dbReference type="EMBL" id="CP058554">
    <property type="protein sequence ID" value="QMV74374.1"/>
    <property type="molecule type" value="Genomic_DNA"/>
</dbReference>
<sequence length="443" mass="44196">MSGAGSHLEAGQFLSIGKELGDSDATLNIGEGSSVAVSQELRLPSVFGNTASTGRGTININGAATPGFLHALNIVFGENGLGVLNFNHTDNSGNYAFYAPITGPGTVNVTDSGITTLTRDYTYHGKTNVNAGVLRAGSTNSLSPTSDFAVASGGTLDTNTYSPTVKSLSNAGTVTMLAGGTGSVLTVTGNYVGNGGVIAMNTIVGADNSATEKLVVNGATNGTTILNITNLGGAGAPTTGNGILVVEVAGASNGVFSLPAPGHLEVGGFRYELVKIGNNWYLSNNERTEASPVEASVACTPSQLGGSAGLVATCTVSLSVPLGVDMPINLNLPANSPRYSSTCASPLVIAANATQASCTITAVAATNESDVMAELSIAPPSVADAYAVGGVPAQVQILGNGNSRPGAGAHAVPTMGTVGLVAMASLMGLIGLRRSRKHNGRQG</sequence>
<dbReference type="PANTHER" id="PTHR35037">
    <property type="entry name" value="C-TERMINAL REGION OF AIDA-LIKE PROTEIN"/>
    <property type="match status" value="1"/>
</dbReference>
<evidence type="ECO:0000256" key="1">
    <source>
        <dbReference type="ARBA" id="ARBA00022729"/>
    </source>
</evidence>
<reference evidence="4 5" key="1">
    <citation type="journal article" date="2020" name="G3 (Bethesda)">
        <title>CeMbio - The Caenorhabditis elegans Microbiome Resource.</title>
        <authorList>
            <person name="Dirksen P."/>
            <person name="Assie A."/>
            <person name="Zimmermann J."/>
            <person name="Zhang F."/>
            <person name="Tietje A.M."/>
            <person name="Marsh S.A."/>
            <person name="Felix M.A."/>
            <person name="Shapira M."/>
            <person name="Kaleta C."/>
            <person name="Schulenburg H."/>
            <person name="Samuel B."/>
        </authorList>
    </citation>
    <scope>NUCLEOTIDE SEQUENCE [LARGE SCALE GENOMIC DNA]</scope>
    <source>
        <strain evidence="4 5">BIGb0172</strain>
    </source>
</reference>
<dbReference type="InterPro" id="IPR013425">
    <property type="entry name" value="Autotrns_rpt"/>
</dbReference>
<dbReference type="AlphaFoldDB" id="A0A7G5EK49"/>
<dbReference type="Pfam" id="PF18883">
    <property type="entry name" value="AC_1"/>
    <property type="match status" value="1"/>
</dbReference>